<evidence type="ECO:0000313" key="4">
    <source>
        <dbReference type="Proteomes" id="UP000002358"/>
    </source>
</evidence>
<feature type="region of interest" description="Disordered" evidence="1">
    <location>
        <begin position="228"/>
        <end position="313"/>
    </location>
</feature>
<dbReference type="InterPro" id="IPR008979">
    <property type="entry name" value="Galactose-bd-like_sf"/>
</dbReference>
<dbReference type="OrthoDB" id="25840at2759"/>
<dbReference type="Pfam" id="PF01834">
    <property type="entry name" value="XRCC1_N"/>
    <property type="match status" value="1"/>
</dbReference>
<dbReference type="GO" id="GO:0003684">
    <property type="term" value="F:damaged DNA binding"/>
    <property type="evidence" value="ECO:0007669"/>
    <property type="project" value="InterPro"/>
</dbReference>
<dbReference type="EnsemblMetazoa" id="XM_001605773">
    <property type="protein sequence ID" value="XP_001605823"/>
    <property type="gene ID" value="LOC100122220"/>
</dbReference>
<dbReference type="SMART" id="SM00292">
    <property type="entry name" value="BRCT"/>
    <property type="match status" value="1"/>
</dbReference>
<feature type="region of interest" description="Disordered" evidence="1">
    <location>
        <begin position="444"/>
        <end position="480"/>
    </location>
</feature>
<dbReference type="AlphaFoldDB" id="A0A7M7G6E0"/>
<feature type="compositionally biased region" description="Basic and acidic residues" evidence="1">
    <location>
        <begin position="278"/>
        <end position="292"/>
    </location>
</feature>
<dbReference type="InParanoid" id="A0A7M7G6E0"/>
<dbReference type="InterPro" id="IPR036420">
    <property type="entry name" value="BRCT_dom_sf"/>
</dbReference>
<gene>
    <name evidence="3" type="primary">100122220</name>
</gene>
<feature type="compositionally biased region" description="Polar residues" evidence="1">
    <location>
        <begin position="230"/>
        <end position="249"/>
    </location>
</feature>
<protein>
    <recommendedName>
        <fullName evidence="2">BRCT domain-containing protein</fullName>
    </recommendedName>
</protein>
<dbReference type="SMR" id="A0A7M7G6E0"/>
<evidence type="ECO:0000256" key="1">
    <source>
        <dbReference type="SAM" id="MobiDB-lite"/>
    </source>
</evidence>
<dbReference type="OMA" id="WIEKCYE"/>
<dbReference type="SUPFAM" id="SSF49785">
    <property type="entry name" value="Galactose-binding domain-like"/>
    <property type="match status" value="1"/>
</dbReference>
<proteinExistence type="predicted"/>
<dbReference type="Proteomes" id="UP000002358">
    <property type="component" value="Chromosome 4"/>
</dbReference>
<feature type="compositionally biased region" description="Low complexity" evidence="1">
    <location>
        <begin position="299"/>
        <end position="308"/>
    </location>
</feature>
<dbReference type="KEGG" id="nvi:100122220"/>
<dbReference type="GO" id="GO:0000012">
    <property type="term" value="P:single strand break repair"/>
    <property type="evidence" value="ECO:0007669"/>
    <property type="project" value="InterPro"/>
</dbReference>
<dbReference type="GO" id="GO:0006284">
    <property type="term" value="P:base-excision repair"/>
    <property type="evidence" value="ECO:0007669"/>
    <property type="project" value="TreeGrafter"/>
</dbReference>
<evidence type="ECO:0000259" key="2">
    <source>
        <dbReference type="PROSITE" id="PS50172"/>
    </source>
</evidence>
<dbReference type="InterPro" id="IPR002706">
    <property type="entry name" value="Xrcc1_N"/>
</dbReference>
<sequence length="480" mass="54652">MIIKVSKIISCSSEHPSYPSSNLLEHPPKSSWRCAKPNELIATVIFQLLESSCITGLEIGNYRSCIVVVEASTSEEPDNWIPVVNHQFLTHDEAANSKFKDQVQIFTKRELNPETIKMKFDRVKVTCMQSANPRELFGLEFIVLKTEVTVDLGLDVFGRFKLKEKNDDEVDEFKEQYLKLFGKKKTYKDELKEKITETGLSNFAKKQEQDREHKKKPLLEKLESKAKLNATGSGIPSSSTDTSGITNNLPDMKRNKNEPPVARTLFGDVIPSPKPKKKPTDTSKTDKDESMNLKKRVLSPQPSSSDDSGPTKKARCSLCNFNDDELCKNCNLPKVKPLVENIKTKPRKKTKPKKEFNKLFEDISFSLSGYVNPQRDEIRRKALKMGAKYIADPNITSNKCTHLICAFKNTPKSQQLKGHCKIVGHKFIENCFDKKKRLPWRRYALDSREQSQPESEEEIEGSTSPIRIPSIYDQETDDSD</sequence>
<dbReference type="Pfam" id="PF00533">
    <property type="entry name" value="BRCT"/>
    <property type="match status" value="1"/>
</dbReference>
<evidence type="ECO:0000313" key="3">
    <source>
        <dbReference type="EnsemblMetazoa" id="XP_001605823"/>
    </source>
</evidence>
<dbReference type="SUPFAM" id="SSF52113">
    <property type="entry name" value="BRCT domain"/>
    <property type="match status" value="1"/>
</dbReference>
<dbReference type="PANTHER" id="PTHR11370">
    <property type="entry name" value="DNA-REPAIR PROTEIN XRCC1"/>
    <property type="match status" value="1"/>
</dbReference>
<feature type="domain" description="BRCT" evidence="2">
    <location>
        <begin position="355"/>
        <end position="445"/>
    </location>
</feature>
<organism evidence="3 4">
    <name type="scientific">Nasonia vitripennis</name>
    <name type="common">Parasitic wasp</name>
    <dbReference type="NCBI Taxonomy" id="7425"/>
    <lineage>
        <taxon>Eukaryota</taxon>
        <taxon>Metazoa</taxon>
        <taxon>Ecdysozoa</taxon>
        <taxon>Arthropoda</taxon>
        <taxon>Hexapoda</taxon>
        <taxon>Insecta</taxon>
        <taxon>Pterygota</taxon>
        <taxon>Neoptera</taxon>
        <taxon>Endopterygota</taxon>
        <taxon>Hymenoptera</taxon>
        <taxon>Apocrita</taxon>
        <taxon>Proctotrupomorpha</taxon>
        <taxon>Chalcidoidea</taxon>
        <taxon>Pteromalidae</taxon>
        <taxon>Pteromalinae</taxon>
        <taxon>Nasonia</taxon>
    </lineage>
</organism>
<dbReference type="Gene3D" id="3.40.50.10190">
    <property type="entry name" value="BRCT domain"/>
    <property type="match status" value="1"/>
</dbReference>
<reference evidence="3" key="1">
    <citation type="submission" date="2021-01" db="UniProtKB">
        <authorList>
            <consortium name="EnsemblMetazoa"/>
        </authorList>
    </citation>
    <scope>IDENTIFICATION</scope>
</reference>
<dbReference type="Gene3D" id="2.60.120.260">
    <property type="entry name" value="Galactose-binding domain-like"/>
    <property type="match status" value="1"/>
</dbReference>
<dbReference type="FunCoup" id="A0A7M7G6E0">
    <property type="interactions" value="1833"/>
</dbReference>
<dbReference type="PROSITE" id="PS50172">
    <property type="entry name" value="BRCT"/>
    <property type="match status" value="1"/>
</dbReference>
<dbReference type="GO" id="GO:0005634">
    <property type="term" value="C:nucleus"/>
    <property type="evidence" value="ECO:0007669"/>
    <property type="project" value="InterPro"/>
</dbReference>
<dbReference type="PANTHER" id="PTHR11370:SF5">
    <property type="entry name" value="DNA REPAIR PROTEIN XRCC1"/>
    <property type="match status" value="1"/>
</dbReference>
<dbReference type="InterPro" id="IPR001357">
    <property type="entry name" value="BRCT_dom"/>
</dbReference>
<name>A0A7M7G6E0_NASVI</name>
<keyword evidence="4" id="KW-1185">Reference proteome</keyword>
<accession>A0A7M7G6E0</accession>